<dbReference type="EMBL" id="JANAWD010000283">
    <property type="protein sequence ID" value="KAJ3482225.1"/>
    <property type="molecule type" value="Genomic_DNA"/>
</dbReference>
<dbReference type="AlphaFoldDB" id="A0AAD5V501"/>
<evidence type="ECO:0008006" key="3">
    <source>
        <dbReference type="Google" id="ProtNLM"/>
    </source>
</evidence>
<comment type="caution">
    <text evidence="1">The sequence shown here is derived from an EMBL/GenBank/DDBJ whole genome shotgun (WGS) entry which is preliminary data.</text>
</comment>
<dbReference type="Proteomes" id="UP001212997">
    <property type="component" value="Unassembled WGS sequence"/>
</dbReference>
<accession>A0AAD5V501</accession>
<proteinExistence type="predicted"/>
<sequence>MVFSKLANETVIYILEYTDLATLMTLSHTSRYFKPLVLVVVRERYDFMIKRYFNSPEDVRRLMKTTQSVFSGSFVLEFIHFTWNWVGRDLDIYATLEGSEAWDEYLLLNGYKESNKKSGAAYRCWQILDVRTYTKQTSGGPRSIDVVVSIDDASILPITSFWTTTVQNFLTADDVVIAYPTSTLYGVGTLLPDHPVTVALDPLIHKYAERDIHTVIWKPEFDTVWSRSLQRRSFLDEETMWFSLTTGTITEGRSCVGDRLYWTSVTWLDYGIQISCSD</sequence>
<keyword evidence="2" id="KW-1185">Reference proteome</keyword>
<name>A0AAD5V501_9APHY</name>
<reference evidence="1" key="1">
    <citation type="submission" date="2022-07" db="EMBL/GenBank/DDBJ databases">
        <title>Genome Sequence of Physisporinus lineatus.</title>
        <authorList>
            <person name="Buettner E."/>
        </authorList>
    </citation>
    <scope>NUCLEOTIDE SEQUENCE</scope>
    <source>
        <strain evidence="1">VT162</strain>
    </source>
</reference>
<gene>
    <name evidence="1" type="ORF">NLI96_g7132</name>
</gene>
<protein>
    <recommendedName>
        <fullName evidence="3">F-box domain-containing protein</fullName>
    </recommendedName>
</protein>
<organism evidence="1 2">
    <name type="scientific">Meripilus lineatus</name>
    <dbReference type="NCBI Taxonomy" id="2056292"/>
    <lineage>
        <taxon>Eukaryota</taxon>
        <taxon>Fungi</taxon>
        <taxon>Dikarya</taxon>
        <taxon>Basidiomycota</taxon>
        <taxon>Agaricomycotina</taxon>
        <taxon>Agaricomycetes</taxon>
        <taxon>Polyporales</taxon>
        <taxon>Meripilaceae</taxon>
        <taxon>Meripilus</taxon>
    </lineage>
</organism>
<evidence type="ECO:0000313" key="2">
    <source>
        <dbReference type="Proteomes" id="UP001212997"/>
    </source>
</evidence>
<evidence type="ECO:0000313" key="1">
    <source>
        <dbReference type="EMBL" id="KAJ3482225.1"/>
    </source>
</evidence>